<accession>A0A1N6WTQ6</accession>
<organism evidence="1 2">
    <name type="scientific">Pontibacter lucknowensis</name>
    <dbReference type="NCBI Taxonomy" id="1077936"/>
    <lineage>
        <taxon>Bacteria</taxon>
        <taxon>Pseudomonadati</taxon>
        <taxon>Bacteroidota</taxon>
        <taxon>Cytophagia</taxon>
        <taxon>Cytophagales</taxon>
        <taxon>Hymenobacteraceae</taxon>
        <taxon>Pontibacter</taxon>
    </lineage>
</organism>
<dbReference type="EMBL" id="FTNM01000002">
    <property type="protein sequence ID" value="SIQ93442.1"/>
    <property type="molecule type" value="Genomic_DNA"/>
</dbReference>
<protein>
    <submittedName>
        <fullName evidence="1">Putative endonuclease</fullName>
    </submittedName>
</protein>
<dbReference type="RefSeq" id="WP_007656586.1">
    <property type="nucleotide sequence ID" value="NZ_FTNM01000002.1"/>
</dbReference>
<dbReference type="AlphaFoldDB" id="A0A1N6WTQ6"/>
<name>A0A1N6WTQ6_9BACT</name>
<reference evidence="2" key="1">
    <citation type="submission" date="2017-01" db="EMBL/GenBank/DDBJ databases">
        <authorList>
            <person name="Varghese N."/>
            <person name="Submissions S."/>
        </authorList>
    </citation>
    <scope>NUCLEOTIDE SEQUENCE [LARGE SCALE GENOMIC DNA]</scope>
    <source>
        <strain evidence="2">DM9</strain>
    </source>
</reference>
<dbReference type="GO" id="GO:0004519">
    <property type="term" value="F:endonuclease activity"/>
    <property type="evidence" value="ECO:0007669"/>
    <property type="project" value="UniProtKB-KW"/>
</dbReference>
<dbReference type="Gene3D" id="3.40.1440.10">
    <property type="entry name" value="GIY-YIG endonuclease"/>
    <property type="match status" value="1"/>
</dbReference>
<evidence type="ECO:0000313" key="1">
    <source>
        <dbReference type="EMBL" id="SIQ93442.1"/>
    </source>
</evidence>
<dbReference type="STRING" id="1077936.SAMN05421545_1747"/>
<keyword evidence="2" id="KW-1185">Reference proteome</keyword>
<sequence length="93" mass="10874">MQPDQHANHYYVYIIGDQSQPQLNIGVSENLLQQISLHGAYNSPPKLVYYEHYDREEIARVRERHIKSSSPDEHLRLVESMNPNWLDLADTLS</sequence>
<gene>
    <name evidence="1" type="ORF">SAMN05421545_1747</name>
</gene>
<dbReference type="InterPro" id="IPR035901">
    <property type="entry name" value="GIY-YIG_endonuc_sf"/>
</dbReference>
<keyword evidence="1" id="KW-0255">Endonuclease</keyword>
<keyword evidence="1" id="KW-0378">Hydrolase</keyword>
<proteinExistence type="predicted"/>
<dbReference type="Proteomes" id="UP000185924">
    <property type="component" value="Unassembled WGS sequence"/>
</dbReference>
<keyword evidence="1" id="KW-0540">Nuclease</keyword>
<dbReference type="OrthoDB" id="1495241at2"/>
<evidence type="ECO:0000313" key="2">
    <source>
        <dbReference type="Proteomes" id="UP000185924"/>
    </source>
</evidence>